<dbReference type="GO" id="GO:0005886">
    <property type="term" value="C:plasma membrane"/>
    <property type="evidence" value="ECO:0007669"/>
    <property type="project" value="UniProtKB-SubCell"/>
</dbReference>
<dbReference type="Proteomes" id="UP000069632">
    <property type="component" value="Unassembled WGS sequence"/>
</dbReference>
<dbReference type="InterPro" id="IPR053166">
    <property type="entry name" value="UPF0718_permease"/>
</dbReference>
<evidence type="ECO:0000256" key="1">
    <source>
        <dbReference type="ARBA" id="ARBA00004651"/>
    </source>
</evidence>
<protein>
    <submittedName>
        <fullName evidence="8">Permease</fullName>
    </submittedName>
</protein>
<evidence type="ECO:0000256" key="5">
    <source>
        <dbReference type="ARBA" id="ARBA00022989"/>
    </source>
</evidence>
<dbReference type="InterPro" id="IPR005524">
    <property type="entry name" value="DUF318"/>
</dbReference>
<evidence type="ECO:0000256" key="6">
    <source>
        <dbReference type="ARBA" id="ARBA00023136"/>
    </source>
</evidence>
<dbReference type="PANTHER" id="PTHR42775:SF2">
    <property type="entry name" value="PERMEASE"/>
    <property type="match status" value="1"/>
</dbReference>
<keyword evidence="3" id="KW-1003">Cell membrane</keyword>
<dbReference type="OrthoDB" id="9777774at2"/>
<gene>
    <name evidence="8" type="ORF">ERS672216_01724</name>
</gene>
<proteinExistence type="inferred from homology"/>
<evidence type="ECO:0000256" key="2">
    <source>
        <dbReference type="ARBA" id="ARBA00006386"/>
    </source>
</evidence>
<comment type="subcellular location">
    <subcellularLocation>
        <location evidence="1">Cell membrane</location>
        <topology evidence="1">Multi-pass membrane protein</topology>
    </subcellularLocation>
</comment>
<dbReference type="PANTHER" id="PTHR42775">
    <property type="entry name" value="PERMEASE RV2963-RELATED"/>
    <property type="match status" value="1"/>
</dbReference>
<feature type="transmembrane region" description="Helical" evidence="7">
    <location>
        <begin position="195"/>
        <end position="213"/>
    </location>
</feature>
<feature type="transmembrane region" description="Helical" evidence="7">
    <location>
        <begin position="286"/>
        <end position="310"/>
    </location>
</feature>
<name>A0A128EIS5_9BACT</name>
<dbReference type="AlphaFoldDB" id="A0A128EIS5"/>
<evidence type="ECO:0000256" key="4">
    <source>
        <dbReference type="ARBA" id="ARBA00022692"/>
    </source>
</evidence>
<keyword evidence="9" id="KW-1185">Reference proteome</keyword>
<feature type="transmembrane region" description="Helical" evidence="7">
    <location>
        <begin position="117"/>
        <end position="149"/>
    </location>
</feature>
<keyword evidence="5 7" id="KW-1133">Transmembrane helix</keyword>
<evidence type="ECO:0000313" key="9">
    <source>
        <dbReference type="Proteomes" id="UP000069632"/>
    </source>
</evidence>
<dbReference type="Pfam" id="PF03773">
    <property type="entry name" value="ArsP_1"/>
    <property type="match status" value="1"/>
</dbReference>
<organism evidence="8 9">
    <name type="scientific">Campylobacter geochelonis</name>
    <dbReference type="NCBI Taxonomy" id="1780362"/>
    <lineage>
        <taxon>Bacteria</taxon>
        <taxon>Pseudomonadati</taxon>
        <taxon>Campylobacterota</taxon>
        <taxon>Epsilonproteobacteria</taxon>
        <taxon>Campylobacterales</taxon>
        <taxon>Campylobacteraceae</taxon>
        <taxon>Campylobacter</taxon>
    </lineage>
</organism>
<reference evidence="8 9" key="1">
    <citation type="submission" date="2016-02" db="EMBL/GenBank/DDBJ databases">
        <authorList>
            <consortium name="Pathogen Informatics"/>
        </authorList>
    </citation>
    <scope>NUCLEOTIDE SEQUENCE [LARGE SCALE GENOMIC DNA]</scope>
    <source>
        <strain evidence="8 9">RC20</strain>
    </source>
</reference>
<evidence type="ECO:0000256" key="3">
    <source>
        <dbReference type="ARBA" id="ARBA00022475"/>
    </source>
</evidence>
<dbReference type="RefSeq" id="WP_075494684.1">
    <property type="nucleotide sequence ID" value="NZ_CP053844.1"/>
</dbReference>
<keyword evidence="6 7" id="KW-0472">Membrane</keyword>
<sequence>MWYDISRKFVYEWLNLSGNLGDIVHFFIYDSIKILALIVVIVWVISFLQTFINAQKVREYIKSKHPFYGYLYAAIFGVITPFCSCSAIPLFIGFLQARIPLGVTFTYLISAPMNNEVAIALLISLFGVKITLAYTLFGIVISMLGGYFISKLKLEKEVLFEIKPIENKAQNGQKLSIKERILIAKDEMIDVISKIYLYVLFAIAIGALIHSYIPTGFIQRYTDNVFGVFVGVFSGIFMYSNAIAIVPFIEALVAKGLPIGTALSFMMAVVTLSLPEFLMLKKIISFKLLTIFILIVSFGIITLGISFNYIF</sequence>
<feature type="transmembrane region" description="Helical" evidence="7">
    <location>
        <begin position="69"/>
        <end position="97"/>
    </location>
</feature>
<comment type="similarity">
    <text evidence="2">Belongs to the UPF0718 family.</text>
</comment>
<feature type="transmembrane region" description="Helical" evidence="7">
    <location>
        <begin position="23"/>
        <end position="48"/>
    </location>
</feature>
<dbReference type="EMBL" id="FIZP01000013">
    <property type="protein sequence ID" value="CZE49048.1"/>
    <property type="molecule type" value="Genomic_DNA"/>
</dbReference>
<accession>A0A128EIS5</accession>
<feature type="transmembrane region" description="Helical" evidence="7">
    <location>
        <begin position="256"/>
        <end position="274"/>
    </location>
</feature>
<feature type="transmembrane region" description="Helical" evidence="7">
    <location>
        <begin position="225"/>
        <end position="249"/>
    </location>
</feature>
<evidence type="ECO:0000313" key="8">
    <source>
        <dbReference type="EMBL" id="CZE49048.1"/>
    </source>
</evidence>
<evidence type="ECO:0000256" key="7">
    <source>
        <dbReference type="SAM" id="Phobius"/>
    </source>
</evidence>
<keyword evidence="4 7" id="KW-0812">Transmembrane</keyword>